<organism evidence="8 9">
    <name type="scientific">Metapseudomonas boanensis</name>
    <dbReference type="NCBI Taxonomy" id="2822138"/>
    <lineage>
        <taxon>Bacteria</taxon>
        <taxon>Pseudomonadati</taxon>
        <taxon>Pseudomonadota</taxon>
        <taxon>Gammaproteobacteria</taxon>
        <taxon>Pseudomonadales</taxon>
        <taxon>Pseudomonadaceae</taxon>
        <taxon>Metapseudomonas</taxon>
    </lineage>
</organism>
<evidence type="ECO:0000256" key="3">
    <source>
        <dbReference type="ARBA" id="ARBA00022692"/>
    </source>
</evidence>
<dbReference type="Proteomes" id="UP001519667">
    <property type="component" value="Unassembled WGS sequence"/>
</dbReference>
<feature type="transmembrane region" description="Helical" evidence="6">
    <location>
        <begin position="37"/>
        <end position="55"/>
    </location>
</feature>
<dbReference type="RefSeq" id="WP_215377679.1">
    <property type="nucleotide sequence ID" value="NZ_JAGTIS010000010.1"/>
</dbReference>
<evidence type="ECO:0000313" key="9">
    <source>
        <dbReference type="Proteomes" id="UP001519667"/>
    </source>
</evidence>
<gene>
    <name evidence="8" type="ORF">J7302_17840</name>
</gene>
<sequence>MSSETLRLWDPLVRICHWILVAAFIGDYFLNEAGDGWHRWLGYAALAAVLVRLVWGFVGPRSARWVDFWPTPTRLARHLRVLVRGGHMHHLGHSPLGGLVMILMLLLMTGLGISGFLMEEIDYFWGEDLPRDIHVFMADSVFALACLHVFAAIVESFRLRENLPWSMVTGQRRRPAELDE</sequence>
<comment type="caution">
    <text evidence="8">The sequence shown here is derived from an EMBL/GenBank/DDBJ whole genome shotgun (WGS) entry which is preliminary data.</text>
</comment>
<dbReference type="Pfam" id="PF01292">
    <property type="entry name" value="Ni_hydr_CYTB"/>
    <property type="match status" value="1"/>
</dbReference>
<evidence type="ECO:0000256" key="6">
    <source>
        <dbReference type="SAM" id="Phobius"/>
    </source>
</evidence>
<evidence type="ECO:0000256" key="1">
    <source>
        <dbReference type="ARBA" id="ARBA00004651"/>
    </source>
</evidence>
<feature type="transmembrane region" description="Helical" evidence="6">
    <location>
        <begin position="133"/>
        <end position="154"/>
    </location>
</feature>
<dbReference type="InterPro" id="IPR016174">
    <property type="entry name" value="Di-haem_cyt_TM"/>
</dbReference>
<evidence type="ECO:0000256" key="2">
    <source>
        <dbReference type="ARBA" id="ARBA00022475"/>
    </source>
</evidence>
<comment type="subcellular location">
    <subcellularLocation>
        <location evidence="1">Cell membrane</location>
        <topology evidence="1">Multi-pass membrane protein</topology>
    </subcellularLocation>
</comment>
<dbReference type="Gene3D" id="1.20.950.20">
    <property type="entry name" value="Transmembrane di-heme cytochromes, Chain C"/>
    <property type="match status" value="1"/>
</dbReference>
<protein>
    <submittedName>
        <fullName evidence="8">Cytochrome b/b6 domain-containing protein</fullName>
    </submittedName>
</protein>
<dbReference type="InterPro" id="IPR011577">
    <property type="entry name" value="Cyt_b561_bac/Ni-Hgenase"/>
</dbReference>
<feature type="transmembrane region" description="Helical" evidence="6">
    <location>
        <begin position="96"/>
        <end position="118"/>
    </location>
</feature>
<dbReference type="SUPFAM" id="SSF81342">
    <property type="entry name" value="Transmembrane di-heme cytochromes"/>
    <property type="match status" value="1"/>
</dbReference>
<evidence type="ECO:0000313" key="8">
    <source>
        <dbReference type="EMBL" id="MBT8767974.1"/>
    </source>
</evidence>
<keyword evidence="3 6" id="KW-0812">Transmembrane</keyword>
<dbReference type="PANTHER" id="PTHR30485">
    <property type="entry name" value="NI/FE-HYDROGENASE 1 B-TYPE CYTOCHROME SUBUNIT"/>
    <property type="match status" value="1"/>
</dbReference>
<dbReference type="EMBL" id="JAGTIS010000010">
    <property type="protein sequence ID" value="MBT8767974.1"/>
    <property type="molecule type" value="Genomic_DNA"/>
</dbReference>
<keyword evidence="5 6" id="KW-0472">Membrane</keyword>
<accession>A0ABS5XJU4</accession>
<evidence type="ECO:0000259" key="7">
    <source>
        <dbReference type="Pfam" id="PF01292"/>
    </source>
</evidence>
<keyword evidence="4 6" id="KW-1133">Transmembrane helix</keyword>
<keyword evidence="9" id="KW-1185">Reference proteome</keyword>
<keyword evidence="2" id="KW-1003">Cell membrane</keyword>
<evidence type="ECO:0000256" key="4">
    <source>
        <dbReference type="ARBA" id="ARBA00022989"/>
    </source>
</evidence>
<dbReference type="PANTHER" id="PTHR30485:SF2">
    <property type="entry name" value="BLL0597 PROTEIN"/>
    <property type="match status" value="1"/>
</dbReference>
<feature type="transmembrane region" description="Helical" evidence="6">
    <location>
        <begin position="12"/>
        <end position="31"/>
    </location>
</feature>
<evidence type="ECO:0000256" key="5">
    <source>
        <dbReference type="ARBA" id="ARBA00023136"/>
    </source>
</evidence>
<name>A0ABS5XJU4_9GAMM</name>
<feature type="domain" description="Cytochrome b561 bacterial/Ni-hydrogenase" evidence="7">
    <location>
        <begin position="9"/>
        <end position="170"/>
    </location>
</feature>
<reference evidence="8 9" key="1">
    <citation type="submission" date="2021-04" db="EMBL/GenBank/DDBJ databases">
        <title>Pseudomonas boanensis sp. nov., a bacterium isolated from river water used for household purposes in Boane District, Mozambique.</title>
        <authorList>
            <person name="Nicklasson M."/>
            <person name="Martin-Rodriguez A.J."/>
            <person name="Thorell K."/>
            <person name="Neves L."/>
            <person name="Mussagy A."/>
            <person name="Rydberg H.A."/>
            <person name="Hernroth B."/>
            <person name="Svensson-Stadler L."/>
            <person name="Sjoling A."/>
        </authorList>
    </citation>
    <scope>NUCLEOTIDE SEQUENCE [LARGE SCALE GENOMIC DNA]</scope>
    <source>
        <strain evidence="8 9">DB1</strain>
    </source>
</reference>
<proteinExistence type="predicted"/>
<dbReference type="InterPro" id="IPR051542">
    <property type="entry name" value="Hydrogenase_cytochrome"/>
</dbReference>